<dbReference type="RefSeq" id="WP_100677698.1">
    <property type="nucleotide sequence ID" value="NZ_NIPO01000001.1"/>
</dbReference>
<dbReference type="EC" id="3.4.11.18" evidence="6 7"/>
<dbReference type="PANTHER" id="PTHR43330:SF27">
    <property type="entry name" value="METHIONINE AMINOPEPTIDASE"/>
    <property type="match status" value="1"/>
</dbReference>
<dbReference type="GO" id="GO:0004239">
    <property type="term" value="F:initiator methionyl aminopeptidase activity"/>
    <property type="evidence" value="ECO:0007669"/>
    <property type="project" value="UniProtKB-UniRule"/>
</dbReference>
<dbReference type="InterPro" id="IPR000994">
    <property type="entry name" value="Pept_M24"/>
</dbReference>
<dbReference type="GO" id="GO:0046872">
    <property type="term" value="F:metal ion binding"/>
    <property type="evidence" value="ECO:0007669"/>
    <property type="project" value="UniProtKB-UniRule"/>
</dbReference>
<protein>
    <recommendedName>
        <fullName evidence="6 7">Methionine aminopeptidase</fullName>
        <shortName evidence="6">MAP</shortName>
        <shortName evidence="6">MetAP</shortName>
        <ecNumber evidence="6 7">3.4.11.18</ecNumber>
    </recommendedName>
    <alternativeName>
        <fullName evidence="6">Peptidase M</fullName>
    </alternativeName>
</protein>
<evidence type="ECO:0000256" key="6">
    <source>
        <dbReference type="HAMAP-Rule" id="MF_01974"/>
    </source>
</evidence>
<proteinExistence type="inferred from homology"/>
<dbReference type="GO" id="GO:0070006">
    <property type="term" value="F:metalloaminopeptidase activity"/>
    <property type="evidence" value="ECO:0007669"/>
    <property type="project" value="UniProtKB-UniRule"/>
</dbReference>
<dbReference type="GO" id="GO:0005829">
    <property type="term" value="C:cytosol"/>
    <property type="evidence" value="ECO:0007669"/>
    <property type="project" value="TreeGrafter"/>
</dbReference>
<comment type="catalytic activity">
    <reaction evidence="6 7">
        <text>Release of N-terminal amino acids, preferentially methionine, from peptides and arylamides.</text>
        <dbReference type="EC" id="3.4.11.18"/>
    </reaction>
</comment>
<dbReference type="Pfam" id="PF00557">
    <property type="entry name" value="Peptidase_M24"/>
    <property type="match status" value="1"/>
</dbReference>
<dbReference type="EMBL" id="NIPO01000001">
    <property type="protein sequence ID" value="PJR04135.1"/>
    <property type="molecule type" value="Genomic_DNA"/>
</dbReference>
<comment type="subunit">
    <text evidence="6">Monomer.</text>
</comment>
<keyword evidence="4 6" id="KW-0479">Metal-binding</keyword>
<comment type="similarity">
    <text evidence="6">Belongs to the peptidase M24A family. Methionine aminopeptidase type 1 subfamily.</text>
</comment>
<dbReference type="SUPFAM" id="SSF55920">
    <property type="entry name" value="Creatinase/aminopeptidase"/>
    <property type="match status" value="1"/>
</dbReference>
<reference evidence="9 10" key="1">
    <citation type="submission" date="2017-06" db="EMBL/GenBank/DDBJ databases">
        <title>Description of Avrilella dinanensis gen. nov. sp. nov.</title>
        <authorList>
            <person name="Leyer C."/>
            <person name="Sassi M."/>
            <person name="Minet J."/>
            <person name="Kayal S."/>
            <person name="Cattoir V."/>
        </authorList>
    </citation>
    <scope>NUCLEOTIDE SEQUENCE [LARGE SCALE GENOMIC DNA]</scope>
    <source>
        <strain evidence="9 10">UR159</strain>
    </source>
</reference>
<dbReference type="GO" id="GO:0006508">
    <property type="term" value="P:proteolysis"/>
    <property type="evidence" value="ECO:0007669"/>
    <property type="project" value="UniProtKB-KW"/>
</dbReference>
<evidence type="ECO:0000313" key="9">
    <source>
        <dbReference type="EMBL" id="PJR04135.1"/>
    </source>
</evidence>
<keyword evidence="2 6" id="KW-0031">Aminopeptidase</keyword>
<dbReference type="Proteomes" id="UP000231960">
    <property type="component" value="Unassembled WGS sequence"/>
</dbReference>
<accession>A0A2M9R5V8</accession>
<comment type="caution">
    <text evidence="9">The sequence shown here is derived from an EMBL/GenBank/DDBJ whole genome shotgun (WGS) entry which is preliminary data.</text>
</comment>
<evidence type="ECO:0000256" key="7">
    <source>
        <dbReference type="RuleBase" id="RU003653"/>
    </source>
</evidence>
<dbReference type="CDD" id="cd01086">
    <property type="entry name" value="MetAP1"/>
    <property type="match status" value="1"/>
</dbReference>
<feature type="binding site" evidence="6">
    <location>
        <position position="177"/>
    </location>
    <ligand>
        <name>substrate</name>
    </ligand>
</feature>
<organism evidence="9 10">
    <name type="scientific">Avrilella dinanensis</name>
    <dbReference type="NCBI Taxonomy" id="2008672"/>
    <lineage>
        <taxon>Bacteria</taxon>
        <taxon>Pseudomonadati</taxon>
        <taxon>Bacteroidota</taxon>
        <taxon>Flavobacteriia</taxon>
        <taxon>Flavobacteriales</taxon>
        <taxon>Flavobacteriaceae</taxon>
        <taxon>Avrilella</taxon>
    </lineage>
</organism>
<keyword evidence="3 6" id="KW-0645">Protease</keyword>
<dbReference type="InterPro" id="IPR002467">
    <property type="entry name" value="Pept_M24A_MAP1"/>
</dbReference>
<dbReference type="InterPro" id="IPR001714">
    <property type="entry name" value="Pept_M24_MAP"/>
</dbReference>
<feature type="binding site" evidence="6">
    <location>
        <position position="79"/>
    </location>
    <ligand>
        <name>substrate</name>
    </ligand>
</feature>
<feature type="domain" description="Peptidase M24" evidence="8">
    <location>
        <begin position="13"/>
        <end position="239"/>
    </location>
</feature>
<keyword evidence="5 6" id="KW-0378">Hydrolase</keyword>
<dbReference type="Gene3D" id="3.90.230.10">
    <property type="entry name" value="Creatinase/methionine aminopeptidase superfamily"/>
    <property type="match status" value="1"/>
</dbReference>
<feature type="binding site" evidence="6">
    <location>
        <position position="107"/>
    </location>
    <ligand>
        <name>a divalent metal cation</name>
        <dbReference type="ChEBI" id="CHEBI:60240"/>
        <label>2</label>
        <note>catalytic</note>
    </ligand>
</feature>
<feature type="binding site" evidence="6">
    <location>
        <position position="170"/>
    </location>
    <ligand>
        <name>a divalent metal cation</name>
        <dbReference type="ChEBI" id="CHEBI:60240"/>
        <label>2</label>
        <note>catalytic</note>
    </ligand>
</feature>
<feature type="binding site" evidence="6">
    <location>
        <position position="234"/>
    </location>
    <ligand>
        <name>a divalent metal cation</name>
        <dbReference type="ChEBI" id="CHEBI:60240"/>
        <label>1</label>
    </ligand>
</feature>
<comment type="cofactor">
    <cofactor evidence="6">
        <name>Co(2+)</name>
        <dbReference type="ChEBI" id="CHEBI:48828"/>
    </cofactor>
    <cofactor evidence="6">
        <name>Zn(2+)</name>
        <dbReference type="ChEBI" id="CHEBI:29105"/>
    </cofactor>
    <cofactor evidence="6">
        <name>Mn(2+)</name>
        <dbReference type="ChEBI" id="CHEBI:29035"/>
    </cofactor>
    <cofactor evidence="6">
        <name>Fe(2+)</name>
        <dbReference type="ChEBI" id="CHEBI:29033"/>
    </cofactor>
    <text evidence="6">Binds 2 divalent metal cations per subunit. Has a high-affinity and a low affinity metal-binding site. The true nature of the physiological cofactor is under debate. The enzyme is active with cobalt, zinc, manganese or divalent iron ions. Most likely, methionine aminopeptidases function as mononuclear Fe(2+)-metalloproteases under physiological conditions, and the catalytically relevant metal-binding site has been assigned to the histidine-containing high-affinity site.</text>
</comment>
<sequence>MSSIVIKTREEIELMREAAQLVSKTLGMLASEIKPGVTTLKLDQLAEQYIRDHGGKPGFLGLYDCPCTLLTSVNEQIVHGLPTDRPLEDGDILSADLGAIVHEYYGDHAYTFKVGEVAPETKKLLQATKESLYVGINEFRAGNRVGDVGFAIQTYAEEKGYSVVRELVGHGIGRKMHEGPEMPNYGRRGRGKKFAEGMTVAIEPMINMGKKEIKQLKDGWTIVTRDGKPSAHFEHDVAIIDGKPEILSTFYYIYKALGIESDEEDQFRQNKLNI</sequence>
<evidence type="ECO:0000256" key="1">
    <source>
        <dbReference type="ARBA" id="ARBA00002521"/>
    </source>
</evidence>
<dbReference type="AlphaFoldDB" id="A0A2M9R5V8"/>
<dbReference type="PANTHER" id="PTHR43330">
    <property type="entry name" value="METHIONINE AMINOPEPTIDASE"/>
    <property type="match status" value="1"/>
</dbReference>
<dbReference type="OrthoDB" id="9802055at2"/>
<gene>
    <name evidence="6 9" type="primary">map</name>
    <name evidence="9" type="ORF">CDL10_06075</name>
</gene>
<dbReference type="NCBIfam" id="TIGR00500">
    <property type="entry name" value="met_pdase_I"/>
    <property type="match status" value="1"/>
</dbReference>
<evidence type="ECO:0000259" key="8">
    <source>
        <dbReference type="Pfam" id="PF00557"/>
    </source>
</evidence>
<feature type="binding site" evidence="6">
    <location>
        <position position="203"/>
    </location>
    <ligand>
        <name>a divalent metal cation</name>
        <dbReference type="ChEBI" id="CHEBI:60240"/>
        <label>2</label>
        <note>catalytic</note>
    </ligand>
</feature>
<evidence type="ECO:0000256" key="2">
    <source>
        <dbReference type="ARBA" id="ARBA00022438"/>
    </source>
</evidence>
<dbReference type="HAMAP" id="MF_01974">
    <property type="entry name" value="MetAP_1"/>
    <property type="match status" value="1"/>
</dbReference>
<dbReference type="InterPro" id="IPR036005">
    <property type="entry name" value="Creatinase/aminopeptidase-like"/>
</dbReference>
<feature type="binding site" evidence="6">
    <location>
        <position position="96"/>
    </location>
    <ligand>
        <name>a divalent metal cation</name>
        <dbReference type="ChEBI" id="CHEBI:60240"/>
        <label>1</label>
    </ligand>
</feature>
<comment type="function">
    <text evidence="1 6">Removes the N-terminal methionine from nascent proteins. The N-terminal methionine is often cleaved when the second residue in the primary sequence is small and uncharged (Met-Ala-, Cys, Gly, Pro, Ser, Thr, or Val). Requires deformylation of the N(alpha)-formylated initiator methionine before it can be hydrolyzed.</text>
</comment>
<feature type="binding site" evidence="6">
    <location>
        <position position="234"/>
    </location>
    <ligand>
        <name>a divalent metal cation</name>
        <dbReference type="ChEBI" id="CHEBI:60240"/>
        <label>2</label>
        <note>catalytic</note>
    </ligand>
</feature>
<dbReference type="PRINTS" id="PR00599">
    <property type="entry name" value="MAPEPTIDASE"/>
</dbReference>
<evidence type="ECO:0000256" key="4">
    <source>
        <dbReference type="ARBA" id="ARBA00022723"/>
    </source>
</evidence>
<evidence type="ECO:0000313" key="10">
    <source>
        <dbReference type="Proteomes" id="UP000231960"/>
    </source>
</evidence>
<evidence type="ECO:0000256" key="3">
    <source>
        <dbReference type="ARBA" id="ARBA00022670"/>
    </source>
</evidence>
<name>A0A2M9R5V8_9FLAO</name>
<keyword evidence="10" id="KW-1185">Reference proteome</keyword>
<evidence type="ECO:0000256" key="5">
    <source>
        <dbReference type="ARBA" id="ARBA00022801"/>
    </source>
</evidence>
<feature type="binding site" evidence="6">
    <location>
        <position position="107"/>
    </location>
    <ligand>
        <name>a divalent metal cation</name>
        <dbReference type="ChEBI" id="CHEBI:60240"/>
        <label>1</label>
    </ligand>
</feature>